<dbReference type="Pfam" id="PF15699">
    <property type="entry name" value="NPR1_interact"/>
    <property type="match status" value="1"/>
</dbReference>
<comment type="subcellular location">
    <subcellularLocation>
        <location evidence="1">Nucleus</location>
    </subcellularLocation>
</comment>
<evidence type="ECO:0000313" key="6">
    <source>
        <dbReference type="Proteomes" id="UP000238479"/>
    </source>
</evidence>
<dbReference type="GO" id="GO:0010112">
    <property type="term" value="P:regulation of systemic acquired resistance"/>
    <property type="evidence" value="ECO:0007669"/>
    <property type="project" value="InterPro"/>
</dbReference>
<dbReference type="Proteomes" id="UP000238479">
    <property type="component" value="Chromosome 3"/>
</dbReference>
<dbReference type="OMA" id="ARHRLMN"/>
<gene>
    <name evidence="5" type="ORF">RchiOBHm_Chr3g0486801</name>
</gene>
<dbReference type="GO" id="GO:0005634">
    <property type="term" value="C:nucleus"/>
    <property type="evidence" value="ECO:0007669"/>
    <property type="project" value="UniProtKB-SubCell"/>
</dbReference>
<protein>
    <submittedName>
        <fullName evidence="5">Putative NPR1/NH1-interacting protein</fullName>
    </submittedName>
</protein>
<keyword evidence="3" id="KW-0539">Nucleus</keyword>
<dbReference type="InterPro" id="IPR031425">
    <property type="entry name" value="NPR1/NH1-interacting"/>
</dbReference>
<accession>A0A2P6RFD1</accession>
<dbReference type="EMBL" id="PDCK01000041">
    <property type="protein sequence ID" value="PRQ45127.1"/>
    <property type="molecule type" value="Genomic_DNA"/>
</dbReference>
<evidence type="ECO:0000256" key="2">
    <source>
        <dbReference type="ARBA" id="ARBA00009937"/>
    </source>
</evidence>
<feature type="region of interest" description="Disordered" evidence="4">
    <location>
        <begin position="1"/>
        <end position="23"/>
    </location>
</feature>
<dbReference type="Gramene" id="PRQ45127">
    <property type="protein sequence ID" value="PRQ45127"/>
    <property type="gene ID" value="RchiOBHm_Chr3g0486801"/>
</dbReference>
<comment type="caution">
    <text evidence="5">The sequence shown here is derived from an EMBL/GenBank/DDBJ whole genome shotgun (WGS) entry which is preliminary data.</text>
</comment>
<evidence type="ECO:0000256" key="1">
    <source>
        <dbReference type="ARBA" id="ARBA00004123"/>
    </source>
</evidence>
<sequence length="141" mass="16180">MEINESKKKRKVSDGDDEQQNNEEAEMQIFFALINNIREARLRLMNGSNVVLNAAGMDQNDDNRTSSKKKKKLIEEEEEKEKEKERSKQMFNSAAVRKPSLVFQRQDLREEAQFKIPTSQISSGGEKGKITDCNLDLTLSL</sequence>
<reference evidence="5 6" key="1">
    <citation type="journal article" date="2018" name="Nat. Genet.">
        <title>The Rosa genome provides new insights in the design of modern roses.</title>
        <authorList>
            <person name="Bendahmane M."/>
        </authorList>
    </citation>
    <scope>NUCLEOTIDE SEQUENCE [LARGE SCALE GENOMIC DNA]</scope>
    <source>
        <strain evidence="6">cv. Old Blush</strain>
    </source>
</reference>
<dbReference type="AlphaFoldDB" id="A0A2P6RFD1"/>
<name>A0A2P6RFD1_ROSCH</name>
<dbReference type="STRING" id="74649.A0A2P6RFD1"/>
<evidence type="ECO:0000256" key="4">
    <source>
        <dbReference type="SAM" id="MobiDB-lite"/>
    </source>
</evidence>
<evidence type="ECO:0000256" key="3">
    <source>
        <dbReference type="ARBA" id="ARBA00023242"/>
    </source>
</evidence>
<feature type="region of interest" description="Disordered" evidence="4">
    <location>
        <begin position="53"/>
        <end position="96"/>
    </location>
</feature>
<organism evidence="5 6">
    <name type="scientific">Rosa chinensis</name>
    <name type="common">China rose</name>
    <dbReference type="NCBI Taxonomy" id="74649"/>
    <lineage>
        <taxon>Eukaryota</taxon>
        <taxon>Viridiplantae</taxon>
        <taxon>Streptophyta</taxon>
        <taxon>Embryophyta</taxon>
        <taxon>Tracheophyta</taxon>
        <taxon>Spermatophyta</taxon>
        <taxon>Magnoliopsida</taxon>
        <taxon>eudicotyledons</taxon>
        <taxon>Gunneridae</taxon>
        <taxon>Pentapetalae</taxon>
        <taxon>rosids</taxon>
        <taxon>fabids</taxon>
        <taxon>Rosales</taxon>
        <taxon>Rosaceae</taxon>
        <taxon>Rosoideae</taxon>
        <taxon>Rosoideae incertae sedis</taxon>
        <taxon>Rosa</taxon>
    </lineage>
</organism>
<evidence type="ECO:0000313" key="5">
    <source>
        <dbReference type="EMBL" id="PRQ45127.1"/>
    </source>
</evidence>
<comment type="similarity">
    <text evidence="2">Belongs to the NPR1-interactor family.</text>
</comment>
<keyword evidence="6" id="KW-1185">Reference proteome</keyword>
<proteinExistence type="inferred from homology"/>